<dbReference type="EMBL" id="CAJOBJ010107194">
    <property type="protein sequence ID" value="CAF4614838.1"/>
    <property type="molecule type" value="Genomic_DNA"/>
</dbReference>
<gene>
    <name evidence="1" type="ORF">GIL414_LOCUS39518</name>
</gene>
<sequence length="80" mass="9517">LNIKEEHGDQITYVIKDDVEHTKVFPVMLAELDENKTKYQIKSYGLSNSGLEQVFLRVADEITRPEDYERLSQWKKFQNR</sequence>
<proteinExistence type="predicted"/>
<feature type="non-terminal residue" evidence="1">
    <location>
        <position position="1"/>
    </location>
</feature>
<evidence type="ECO:0000313" key="2">
    <source>
        <dbReference type="Proteomes" id="UP000681720"/>
    </source>
</evidence>
<dbReference type="Proteomes" id="UP000681720">
    <property type="component" value="Unassembled WGS sequence"/>
</dbReference>
<evidence type="ECO:0000313" key="1">
    <source>
        <dbReference type="EMBL" id="CAF4614838.1"/>
    </source>
</evidence>
<name>A0A8S2ZA66_9BILA</name>
<protein>
    <submittedName>
        <fullName evidence="1">Uncharacterized protein</fullName>
    </submittedName>
</protein>
<comment type="caution">
    <text evidence="1">The sequence shown here is derived from an EMBL/GenBank/DDBJ whole genome shotgun (WGS) entry which is preliminary data.</text>
</comment>
<organism evidence="1 2">
    <name type="scientific">Rotaria magnacalcarata</name>
    <dbReference type="NCBI Taxonomy" id="392030"/>
    <lineage>
        <taxon>Eukaryota</taxon>
        <taxon>Metazoa</taxon>
        <taxon>Spiralia</taxon>
        <taxon>Gnathifera</taxon>
        <taxon>Rotifera</taxon>
        <taxon>Eurotatoria</taxon>
        <taxon>Bdelloidea</taxon>
        <taxon>Philodinida</taxon>
        <taxon>Philodinidae</taxon>
        <taxon>Rotaria</taxon>
    </lineage>
</organism>
<dbReference type="AlphaFoldDB" id="A0A8S2ZA66"/>
<reference evidence="1" key="1">
    <citation type="submission" date="2021-02" db="EMBL/GenBank/DDBJ databases">
        <authorList>
            <person name="Nowell W R."/>
        </authorList>
    </citation>
    <scope>NUCLEOTIDE SEQUENCE</scope>
</reference>
<accession>A0A8S2ZA66</accession>
<feature type="non-terminal residue" evidence="1">
    <location>
        <position position="80"/>
    </location>
</feature>